<reference evidence="2 3" key="1">
    <citation type="journal article" date="2019" name="Commun. Biol.">
        <title>The bagworm genome reveals a unique fibroin gene that provides high tensile strength.</title>
        <authorList>
            <person name="Kono N."/>
            <person name="Nakamura H."/>
            <person name="Ohtoshi R."/>
            <person name="Tomita M."/>
            <person name="Numata K."/>
            <person name="Arakawa K."/>
        </authorList>
    </citation>
    <scope>NUCLEOTIDE SEQUENCE [LARGE SCALE GENOMIC DNA]</scope>
</reference>
<feature type="chain" id="PRO_5020027483" evidence="1">
    <location>
        <begin position="18"/>
        <end position="120"/>
    </location>
</feature>
<sequence length="120" mass="13042">MPLPDLLLPLLLSIGNTIPTQEAGNALATPLELSTQNEQYLMIFNMNIKSYSFVSAVRRLLLDVDLPSVFPQKMVLSHVQLTVAAIGNTDKVENLSRNVGDDSRIRTSLEHLPAAGTAGE</sequence>
<dbReference type="EMBL" id="BGZK01001576">
    <property type="protein sequence ID" value="GBP82653.1"/>
    <property type="molecule type" value="Genomic_DNA"/>
</dbReference>
<dbReference type="Proteomes" id="UP000299102">
    <property type="component" value="Unassembled WGS sequence"/>
</dbReference>
<dbReference type="AlphaFoldDB" id="A0A4C1Z676"/>
<feature type="signal peptide" evidence="1">
    <location>
        <begin position="1"/>
        <end position="17"/>
    </location>
</feature>
<keyword evidence="3" id="KW-1185">Reference proteome</keyword>
<proteinExistence type="predicted"/>
<evidence type="ECO:0000313" key="3">
    <source>
        <dbReference type="Proteomes" id="UP000299102"/>
    </source>
</evidence>
<keyword evidence="1" id="KW-0732">Signal</keyword>
<accession>A0A4C1Z676</accession>
<evidence type="ECO:0000256" key="1">
    <source>
        <dbReference type="SAM" id="SignalP"/>
    </source>
</evidence>
<organism evidence="2 3">
    <name type="scientific">Eumeta variegata</name>
    <name type="common">Bagworm moth</name>
    <name type="synonym">Eumeta japonica</name>
    <dbReference type="NCBI Taxonomy" id="151549"/>
    <lineage>
        <taxon>Eukaryota</taxon>
        <taxon>Metazoa</taxon>
        <taxon>Ecdysozoa</taxon>
        <taxon>Arthropoda</taxon>
        <taxon>Hexapoda</taxon>
        <taxon>Insecta</taxon>
        <taxon>Pterygota</taxon>
        <taxon>Neoptera</taxon>
        <taxon>Endopterygota</taxon>
        <taxon>Lepidoptera</taxon>
        <taxon>Glossata</taxon>
        <taxon>Ditrysia</taxon>
        <taxon>Tineoidea</taxon>
        <taxon>Psychidae</taxon>
        <taxon>Oiketicinae</taxon>
        <taxon>Eumeta</taxon>
    </lineage>
</organism>
<protein>
    <submittedName>
        <fullName evidence="2">Uncharacterized protein</fullName>
    </submittedName>
</protein>
<name>A0A4C1Z676_EUMVA</name>
<evidence type="ECO:0000313" key="2">
    <source>
        <dbReference type="EMBL" id="GBP82653.1"/>
    </source>
</evidence>
<gene>
    <name evidence="2" type="ORF">EVAR_58575_1</name>
</gene>
<comment type="caution">
    <text evidence="2">The sequence shown here is derived from an EMBL/GenBank/DDBJ whole genome shotgun (WGS) entry which is preliminary data.</text>
</comment>